<dbReference type="OrthoDB" id="8114479at2"/>
<reference evidence="2 3" key="1">
    <citation type="submission" date="2016-04" db="EMBL/GenBank/DDBJ databases">
        <title>Draft genome sequence of freshwater magnetotactic bacteria Magnetospirillum marisnigri SP-1 and Magnetospirillum moscoviense BB-1.</title>
        <authorList>
            <person name="Koziaeva V."/>
            <person name="Dziuba M.V."/>
            <person name="Ivanov T.M."/>
            <person name="Kuznetsov B."/>
            <person name="Grouzdev D.S."/>
        </authorList>
    </citation>
    <scope>NUCLEOTIDE SEQUENCE [LARGE SCALE GENOMIC DNA]</scope>
    <source>
        <strain evidence="2 3">SP-1</strain>
    </source>
</reference>
<comment type="caution">
    <text evidence="2">The sequence shown here is derived from an EMBL/GenBank/DDBJ whole genome shotgun (WGS) entry which is preliminary data.</text>
</comment>
<proteinExistence type="predicted"/>
<gene>
    <name evidence="2" type="ORF">A6A04_13280</name>
</gene>
<dbReference type="Proteomes" id="UP000078428">
    <property type="component" value="Unassembled WGS sequence"/>
</dbReference>
<evidence type="ECO:0000256" key="1">
    <source>
        <dbReference type="SAM" id="Coils"/>
    </source>
</evidence>
<sequence length="258" mass="28103">MNHMTADIGHNQPPSDIDILRGRLAEENADVLDRRDALIAACDRIPPITTDEIAGKVGDHIKQMTACIKAADGRRVAAKEPFLESGRAVDGFFKSITDPLDLAKKAVERNLTTFLREKEAAERRRRDEEARIAREAAERKAAEARAAAEALRSETDLTDALASEAAAQQQAADAARAEKEASAKAADLSRTRGDYGAVSSLRTTWEFDGLNRAEIDLEALRPYLPLDGLEKAVRAAIKSGVRELRGVNIFQATSATVR</sequence>
<dbReference type="STRING" id="1285242.A6A04_13280"/>
<dbReference type="AlphaFoldDB" id="A0A178MUP3"/>
<evidence type="ECO:0000313" key="3">
    <source>
        <dbReference type="Proteomes" id="UP000078428"/>
    </source>
</evidence>
<name>A0A178MUP3_9PROT</name>
<protein>
    <submittedName>
        <fullName evidence="2">Uncharacterized protein</fullName>
    </submittedName>
</protein>
<accession>A0A178MUP3</accession>
<organism evidence="2 3">
    <name type="scientific">Paramagnetospirillum marisnigri</name>
    <dbReference type="NCBI Taxonomy" id="1285242"/>
    <lineage>
        <taxon>Bacteria</taxon>
        <taxon>Pseudomonadati</taxon>
        <taxon>Pseudomonadota</taxon>
        <taxon>Alphaproteobacteria</taxon>
        <taxon>Rhodospirillales</taxon>
        <taxon>Magnetospirillaceae</taxon>
        <taxon>Paramagnetospirillum</taxon>
    </lineage>
</organism>
<keyword evidence="3" id="KW-1185">Reference proteome</keyword>
<dbReference type="EMBL" id="LWQT01000038">
    <property type="protein sequence ID" value="OAN53859.1"/>
    <property type="molecule type" value="Genomic_DNA"/>
</dbReference>
<evidence type="ECO:0000313" key="2">
    <source>
        <dbReference type="EMBL" id="OAN53859.1"/>
    </source>
</evidence>
<feature type="coiled-coil region" evidence="1">
    <location>
        <begin position="104"/>
        <end position="154"/>
    </location>
</feature>
<dbReference type="RefSeq" id="WP_068489871.1">
    <property type="nucleotide sequence ID" value="NZ_LWQT01000038.1"/>
</dbReference>
<keyword evidence="1" id="KW-0175">Coiled coil</keyword>